<comment type="caution">
    <text evidence="2">The sequence shown here is derived from an EMBL/GenBank/DDBJ whole genome shotgun (WGS) entry which is preliminary data.</text>
</comment>
<reference evidence="2" key="2">
    <citation type="submission" date="2021-09" db="EMBL/GenBank/DDBJ databases">
        <authorList>
            <person name="Gilroy R."/>
        </authorList>
    </citation>
    <scope>NUCLEOTIDE SEQUENCE</scope>
    <source>
        <strain evidence="2">CHK121-7720</strain>
    </source>
</reference>
<dbReference type="RefSeq" id="WP_273305344.1">
    <property type="nucleotide sequence ID" value="NZ_DYUD01000010.1"/>
</dbReference>
<dbReference type="InterPro" id="IPR050902">
    <property type="entry name" value="ABC_Transporter_SBP"/>
</dbReference>
<protein>
    <submittedName>
        <fullName evidence="2">ABC transporter substrate-binding protein</fullName>
    </submittedName>
</protein>
<dbReference type="Gene3D" id="3.40.50.1980">
    <property type="entry name" value="Nitrogenase molybdenum iron protein domain"/>
    <property type="match status" value="2"/>
</dbReference>
<evidence type="ECO:0000313" key="3">
    <source>
        <dbReference type="Proteomes" id="UP000757103"/>
    </source>
</evidence>
<organism evidence="2 3">
    <name type="scientific">Barnesiella viscericola</name>
    <dbReference type="NCBI Taxonomy" id="397865"/>
    <lineage>
        <taxon>Bacteria</taxon>
        <taxon>Pseudomonadati</taxon>
        <taxon>Bacteroidota</taxon>
        <taxon>Bacteroidia</taxon>
        <taxon>Bacteroidales</taxon>
        <taxon>Barnesiellaceae</taxon>
        <taxon>Barnesiella</taxon>
    </lineage>
</organism>
<dbReference type="PANTHER" id="PTHR30535:SF34">
    <property type="entry name" value="MOLYBDATE-BINDING PROTEIN MOLA"/>
    <property type="match status" value="1"/>
</dbReference>
<dbReference type="SUPFAM" id="SSF53807">
    <property type="entry name" value="Helical backbone' metal receptor"/>
    <property type="match status" value="1"/>
</dbReference>
<dbReference type="PANTHER" id="PTHR30535">
    <property type="entry name" value="VITAMIN B12-BINDING PROTEIN"/>
    <property type="match status" value="1"/>
</dbReference>
<gene>
    <name evidence="2" type="ORF">K8U91_02190</name>
</gene>
<name>A0A921MPS5_9BACT</name>
<sequence length="377" mass="42237">MKNLFRWISLIALLLLTVQCQNPKRQSTDGATGNDTLVHHADLLSIIRHDTYTDVAITNPWDTTRLLHRYLLVPREAPLPDSLPQGTMVRTPLEKSLVYSSVHASALEMLGALDRIGGVCDLAYIKTPALIERAQAGRLVDAGNSTSPDIERVMELSPDAILLSPFENAGYGRIGKMGIPIIECADYLETSPLGRAEWIKLLGLLYGKETEADSLFTQIEQRYNRLKEQVEHTGSAPMVISELKSGSAWYMPGGKSYMARIFADAGGSYPWSDNGESGSIPLAFETVFNRAGEADIWLIKSFNVGQLSYKALQKEYAPYARFKAFREHKIYGCNTAACNYYEETPFRPDLLLQELAALFHPDRFPDYQLRYFQPLSE</sequence>
<dbReference type="GO" id="GO:0071281">
    <property type="term" value="P:cellular response to iron ion"/>
    <property type="evidence" value="ECO:0007669"/>
    <property type="project" value="TreeGrafter"/>
</dbReference>
<evidence type="ECO:0000259" key="1">
    <source>
        <dbReference type="PROSITE" id="PS50983"/>
    </source>
</evidence>
<dbReference type="Pfam" id="PF01497">
    <property type="entry name" value="Peripla_BP_2"/>
    <property type="match status" value="1"/>
</dbReference>
<feature type="domain" description="Fe/B12 periplasmic-binding" evidence="1">
    <location>
        <begin position="95"/>
        <end position="363"/>
    </location>
</feature>
<accession>A0A921MPS5</accession>
<reference evidence="2" key="1">
    <citation type="journal article" date="2021" name="PeerJ">
        <title>Extensive microbial diversity within the chicken gut microbiome revealed by metagenomics and culture.</title>
        <authorList>
            <person name="Gilroy R."/>
            <person name="Ravi A."/>
            <person name="Getino M."/>
            <person name="Pursley I."/>
            <person name="Horton D.L."/>
            <person name="Alikhan N.F."/>
            <person name="Baker D."/>
            <person name="Gharbi K."/>
            <person name="Hall N."/>
            <person name="Watson M."/>
            <person name="Adriaenssens E.M."/>
            <person name="Foster-Nyarko E."/>
            <person name="Jarju S."/>
            <person name="Secka A."/>
            <person name="Antonio M."/>
            <person name="Oren A."/>
            <person name="Chaudhuri R.R."/>
            <person name="La Ragione R."/>
            <person name="Hildebrand F."/>
            <person name="Pallen M.J."/>
        </authorList>
    </citation>
    <scope>NUCLEOTIDE SEQUENCE</scope>
    <source>
        <strain evidence="2">CHK121-7720</strain>
    </source>
</reference>
<dbReference type="Proteomes" id="UP000757103">
    <property type="component" value="Unassembled WGS sequence"/>
</dbReference>
<dbReference type="PROSITE" id="PS50983">
    <property type="entry name" value="FE_B12_PBP"/>
    <property type="match status" value="1"/>
</dbReference>
<evidence type="ECO:0000313" key="2">
    <source>
        <dbReference type="EMBL" id="HJG88275.1"/>
    </source>
</evidence>
<dbReference type="EMBL" id="DYUD01000010">
    <property type="protein sequence ID" value="HJG88275.1"/>
    <property type="molecule type" value="Genomic_DNA"/>
</dbReference>
<dbReference type="InterPro" id="IPR002491">
    <property type="entry name" value="ABC_transptr_periplasmic_BD"/>
</dbReference>
<proteinExistence type="predicted"/>
<dbReference type="AlphaFoldDB" id="A0A921MPS5"/>